<evidence type="ECO:0000313" key="3">
    <source>
        <dbReference type="Proteomes" id="UP001652700"/>
    </source>
</evidence>
<dbReference type="RefSeq" id="XP_028147467.1">
    <property type="nucleotide sequence ID" value="XM_028291666.1"/>
</dbReference>
<keyword evidence="3" id="KW-1185">Reference proteome</keyword>
<protein>
    <submittedName>
        <fullName evidence="4">Uncharacterized protein LOC114340888</fullName>
    </submittedName>
</protein>
<keyword evidence="1" id="KW-0472">Membrane</keyword>
<dbReference type="GO" id="GO:0005549">
    <property type="term" value="F:odorant binding"/>
    <property type="evidence" value="ECO:0007669"/>
    <property type="project" value="InterPro"/>
</dbReference>
<name>A0A6P7GN90_DIAVI</name>
<accession>A0A6P7GN90</accession>
<reference evidence="4" key="1">
    <citation type="submission" date="2025-04" db="UniProtKB">
        <authorList>
            <consortium name="RefSeq"/>
        </authorList>
    </citation>
    <scope>IDENTIFICATION</scope>
    <source>
        <tissue evidence="4">Whole insect</tissue>
    </source>
</reference>
<evidence type="ECO:0000313" key="2">
    <source>
        <dbReference type="EnsemblMetazoa" id="XP_050497842.1"/>
    </source>
</evidence>
<keyword evidence="1" id="KW-0812">Transmembrane</keyword>
<dbReference type="SUPFAM" id="SSF47565">
    <property type="entry name" value="Insect pheromone/odorant-binding proteins"/>
    <property type="match status" value="1"/>
</dbReference>
<dbReference type="OrthoDB" id="10335489at2759"/>
<dbReference type="Gene3D" id="1.10.238.20">
    <property type="entry name" value="Pheromone/general odorant binding protein domain"/>
    <property type="match status" value="1"/>
</dbReference>
<dbReference type="Pfam" id="PF01395">
    <property type="entry name" value="PBP_GOBP"/>
    <property type="match status" value="1"/>
</dbReference>
<feature type="transmembrane region" description="Helical" evidence="1">
    <location>
        <begin position="6"/>
        <end position="25"/>
    </location>
</feature>
<dbReference type="InParanoid" id="A0A6P7GN90"/>
<dbReference type="InterPro" id="IPR006170">
    <property type="entry name" value="PBP/GOBP"/>
</dbReference>
<dbReference type="EnsemblMetazoa" id="XM_050641885.1">
    <property type="protein sequence ID" value="XP_050497842.1"/>
    <property type="gene ID" value="LOC126879008"/>
</dbReference>
<dbReference type="FunCoup" id="A0A6P7GN90">
    <property type="interactions" value="29"/>
</dbReference>
<dbReference type="Proteomes" id="UP001652700">
    <property type="component" value="Unplaced"/>
</dbReference>
<dbReference type="InterPro" id="IPR036728">
    <property type="entry name" value="PBP_GOBP_sf"/>
</dbReference>
<proteinExistence type="predicted"/>
<organism evidence="4">
    <name type="scientific">Diabrotica virgifera virgifera</name>
    <name type="common">western corn rootworm</name>
    <dbReference type="NCBI Taxonomy" id="50390"/>
    <lineage>
        <taxon>Eukaryota</taxon>
        <taxon>Metazoa</taxon>
        <taxon>Ecdysozoa</taxon>
        <taxon>Arthropoda</taxon>
        <taxon>Hexapoda</taxon>
        <taxon>Insecta</taxon>
        <taxon>Pterygota</taxon>
        <taxon>Neoptera</taxon>
        <taxon>Endopterygota</taxon>
        <taxon>Coleoptera</taxon>
        <taxon>Polyphaga</taxon>
        <taxon>Cucujiformia</taxon>
        <taxon>Chrysomeloidea</taxon>
        <taxon>Chrysomelidae</taxon>
        <taxon>Galerucinae</taxon>
        <taxon>Diabroticina</taxon>
        <taxon>Diabroticites</taxon>
        <taxon>Diabrotica</taxon>
    </lineage>
</organism>
<reference evidence="2" key="2">
    <citation type="submission" date="2025-05" db="UniProtKB">
        <authorList>
            <consortium name="EnsemblMetazoa"/>
        </authorList>
    </citation>
    <scope>IDENTIFICATION</scope>
</reference>
<evidence type="ECO:0000313" key="4">
    <source>
        <dbReference type="RefSeq" id="XP_028147467.1"/>
    </source>
</evidence>
<gene>
    <name evidence="4" type="primary">LOC114340888</name>
</gene>
<dbReference type="AlphaFoldDB" id="A0A6P7GN90"/>
<sequence length="133" mass="15089">MKLTYYILYILSIALVCLSATTANTERQRIEKMIKECQKESRSTVNEIANINIGDTNADTGKQALCVHRKLETLDQNGDVIPDKFKLHIEAITDDNDHRKEFQDKCGKTQGKNPEVKAVNFDKCMQSVHASFI</sequence>
<evidence type="ECO:0000256" key="1">
    <source>
        <dbReference type="SAM" id="Phobius"/>
    </source>
</evidence>
<keyword evidence="1" id="KW-1133">Transmembrane helix</keyword>
<dbReference type="CDD" id="cd23992">
    <property type="entry name" value="PBP_GOBP"/>
    <property type="match status" value="1"/>
</dbReference>